<dbReference type="GO" id="GO:0031012">
    <property type="term" value="C:extracellular matrix"/>
    <property type="evidence" value="ECO:0000318"/>
    <property type="project" value="GO_Central"/>
</dbReference>
<dbReference type="InterPro" id="IPR050780">
    <property type="entry name" value="Mucin_vWF_Thrombospondin_sf"/>
</dbReference>
<dbReference type="PROSITE" id="PS51233">
    <property type="entry name" value="VWFD"/>
    <property type="match status" value="1"/>
</dbReference>
<dbReference type="HOGENOM" id="CLU_407644_0_0_1"/>
<keyword evidence="9" id="KW-1185">Reference proteome</keyword>
<evidence type="ECO:0008006" key="10">
    <source>
        <dbReference type="Google" id="ProtNLM"/>
    </source>
</evidence>
<dbReference type="GO" id="GO:0005615">
    <property type="term" value="C:extracellular space"/>
    <property type="evidence" value="ECO:0000318"/>
    <property type="project" value="GO_Central"/>
</dbReference>
<dbReference type="InterPro" id="IPR001007">
    <property type="entry name" value="VWF_dom"/>
</dbReference>
<keyword evidence="3" id="KW-0325">Glycoprotein</keyword>
<feature type="domain" description="VWFC" evidence="6">
    <location>
        <begin position="422"/>
        <end position="491"/>
    </location>
</feature>
<proteinExistence type="predicted"/>
<evidence type="ECO:0000256" key="4">
    <source>
        <dbReference type="PROSITE-ProRule" id="PRU00039"/>
    </source>
</evidence>
<name>F6RAC0_CIOIN</name>
<dbReference type="PANTHER" id="PTHR11339:SF402">
    <property type="entry name" value="VWFD DOMAIN-CONTAINING PROTEIN"/>
    <property type="match status" value="1"/>
</dbReference>
<evidence type="ECO:0000313" key="8">
    <source>
        <dbReference type="Ensembl" id="ENSCINP00000020033.2"/>
    </source>
</evidence>
<reference evidence="8" key="4">
    <citation type="submission" date="2025-09" db="UniProtKB">
        <authorList>
            <consortium name="Ensembl"/>
        </authorList>
    </citation>
    <scope>IDENTIFICATION</scope>
</reference>
<evidence type="ECO:0000259" key="7">
    <source>
        <dbReference type="PROSITE" id="PS51233"/>
    </source>
</evidence>
<dbReference type="InterPro" id="IPR006207">
    <property type="entry name" value="Cys_knot_C"/>
</dbReference>
<reference evidence="9" key="1">
    <citation type="journal article" date="2002" name="Science">
        <title>The draft genome of Ciona intestinalis: insights into chordate and vertebrate origins.</title>
        <authorList>
            <person name="Dehal P."/>
            <person name="Satou Y."/>
            <person name="Campbell R.K."/>
            <person name="Chapman J."/>
            <person name="Degnan B."/>
            <person name="De Tomaso A."/>
            <person name="Davidson B."/>
            <person name="Di Gregorio A."/>
            <person name="Gelpke M."/>
            <person name="Goodstein D.M."/>
            <person name="Harafuji N."/>
            <person name="Hastings K.E."/>
            <person name="Ho I."/>
            <person name="Hotta K."/>
            <person name="Huang W."/>
            <person name="Kawashima T."/>
            <person name="Lemaire P."/>
            <person name="Martinez D."/>
            <person name="Meinertzhagen I.A."/>
            <person name="Necula S."/>
            <person name="Nonaka M."/>
            <person name="Putnam N."/>
            <person name="Rash S."/>
            <person name="Saiga H."/>
            <person name="Satake M."/>
            <person name="Terry A."/>
            <person name="Yamada L."/>
            <person name="Wang H.G."/>
            <person name="Awazu S."/>
            <person name="Azumi K."/>
            <person name="Boore J."/>
            <person name="Branno M."/>
            <person name="Chin-Bow S."/>
            <person name="DeSantis R."/>
            <person name="Doyle S."/>
            <person name="Francino P."/>
            <person name="Keys D.N."/>
            <person name="Haga S."/>
            <person name="Hayashi H."/>
            <person name="Hino K."/>
            <person name="Imai K.S."/>
            <person name="Inaba K."/>
            <person name="Kano S."/>
            <person name="Kobayashi K."/>
            <person name="Kobayashi M."/>
            <person name="Lee B.I."/>
            <person name="Makabe K.W."/>
            <person name="Manohar C."/>
            <person name="Matassi G."/>
            <person name="Medina M."/>
            <person name="Mochizuki Y."/>
            <person name="Mount S."/>
            <person name="Morishita T."/>
            <person name="Miura S."/>
            <person name="Nakayama A."/>
            <person name="Nishizaka S."/>
            <person name="Nomoto H."/>
            <person name="Ohta F."/>
            <person name="Oishi K."/>
            <person name="Rigoutsos I."/>
            <person name="Sano M."/>
            <person name="Sasaki A."/>
            <person name="Sasakura Y."/>
            <person name="Shoguchi E."/>
            <person name="Shin-i T."/>
            <person name="Spagnuolo A."/>
            <person name="Stainier D."/>
            <person name="Suzuki M.M."/>
            <person name="Tassy O."/>
            <person name="Takatori N."/>
            <person name="Tokuoka M."/>
            <person name="Yagi K."/>
            <person name="Yoshizaki F."/>
            <person name="Wada S."/>
            <person name="Zhang C."/>
            <person name="Hyatt P.D."/>
            <person name="Larimer F."/>
            <person name="Detter C."/>
            <person name="Doggett N."/>
            <person name="Glavina T."/>
            <person name="Hawkins T."/>
            <person name="Richardson P."/>
            <person name="Lucas S."/>
            <person name="Kohara Y."/>
            <person name="Levine M."/>
            <person name="Satoh N."/>
            <person name="Rokhsar D.S."/>
        </authorList>
    </citation>
    <scope>NUCLEOTIDE SEQUENCE [LARGE SCALE GENOMIC DNA]</scope>
</reference>
<reference evidence="8" key="2">
    <citation type="journal article" date="2008" name="Genome Biol.">
        <title>Improved genome assembly and evidence-based global gene model set for the chordate Ciona intestinalis: new insight into intron and operon populations.</title>
        <authorList>
            <person name="Satou Y."/>
            <person name="Mineta K."/>
            <person name="Ogasawara M."/>
            <person name="Sasakura Y."/>
            <person name="Shoguchi E."/>
            <person name="Ueno K."/>
            <person name="Yamada L."/>
            <person name="Matsumoto J."/>
            <person name="Wasserscheid J."/>
            <person name="Dewar K."/>
            <person name="Wiley G.B."/>
            <person name="Macmil S.L."/>
            <person name="Roe B.A."/>
            <person name="Zeller R.W."/>
            <person name="Hastings K.E."/>
            <person name="Lemaire P."/>
            <person name="Lindquist E."/>
            <person name="Endo T."/>
            <person name="Hotta K."/>
            <person name="Inaba K."/>
        </authorList>
    </citation>
    <scope>NUCLEOTIDE SEQUENCE [LARGE SCALE GENOMIC DNA]</scope>
    <source>
        <strain evidence="8">wild type</strain>
    </source>
</reference>
<feature type="domain" description="CTCK" evidence="5">
    <location>
        <begin position="575"/>
        <end position="660"/>
    </location>
</feature>
<dbReference type="AlphaFoldDB" id="F6RAC0"/>
<dbReference type="SMART" id="SM00041">
    <property type="entry name" value="CT"/>
    <property type="match status" value="1"/>
</dbReference>
<feature type="disulfide bond" evidence="4">
    <location>
        <begin position="601"/>
        <end position="655"/>
    </location>
</feature>
<feature type="disulfide bond" evidence="4">
    <location>
        <begin position="575"/>
        <end position="625"/>
    </location>
</feature>
<evidence type="ECO:0000256" key="3">
    <source>
        <dbReference type="ARBA" id="ARBA00023180"/>
    </source>
</evidence>
<dbReference type="GeneTree" id="ENSGT00940000155810"/>
<feature type="domain" description="VWFD" evidence="7">
    <location>
        <begin position="1"/>
        <end position="78"/>
    </location>
</feature>
<organism evidence="8 9">
    <name type="scientific">Ciona intestinalis</name>
    <name type="common">Transparent sea squirt</name>
    <name type="synonym">Ascidia intestinalis</name>
    <dbReference type="NCBI Taxonomy" id="7719"/>
    <lineage>
        <taxon>Eukaryota</taxon>
        <taxon>Metazoa</taxon>
        <taxon>Chordata</taxon>
        <taxon>Tunicata</taxon>
        <taxon>Ascidiacea</taxon>
        <taxon>Phlebobranchia</taxon>
        <taxon>Cionidae</taxon>
        <taxon>Ciona</taxon>
    </lineage>
</organism>
<feature type="disulfide bond" evidence="4">
    <location>
        <begin position="590"/>
        <end position="639"/>
    </location>
</feature>
<dbReference type="PANTHER" id="PTHR11339">
    <property type="entry name" value="EXTRACELLULAR MATRIX GLYCOPROTEIN RELATED"/>
    <property type="match status" value="1"/>
</dbReference>
<dbReference type="EMBL" id="EAAA01001912">
    <property type="status" value="NOT_ANNOTATED_CDS"/>
    <property type="molecule type" value="Genomic_DNA"/>
</dbReference>
<keyword evidence="2 4" id="KW-1015">Disulfide bond</keyword>
<dbReference type="PROSITE" id="PS01225">
    <property type="entry name" value="CTCK_2"/>
    <property type="match status" value="1"/>
</dbReference>
<evidence type="ECO:0000256" key="1">
    <source>
        <dbReference type="ARBA" id="ARBA00022737"/>
    </source>
</evidence>
<dbReference type="InterPro" id="IPR014853">
    <property type="entry name" value="VWF/SSPO/ZAN-like_Cys-rich_dom"/>
</dbReference>
<sequence>LLLTVSELGLEVRYVPAVHYVTISLPAHRCANKTEGMCGDCNGVSSNDMVMRNHILTEDATEFAYSWNFPKNEEEICVKPEPISQHCTRDPDPLCLKISEGEEFAQCRSLVDFSKLLKNETCSKNYPACDWLAAFAEVCRHAGACVDWRTDTACSMRCPAGRVYDACRDSPYEKSCTQPSKKVNEPIEGCFLQCADDEVVVDGVCRSNKLCSKCFDNDAAVYREAGEKWTPETNRCRECECDAETLKVKCGDRVCKKKVPLPVCGDCEIPRVSGADPCCPTNQHCDCDSSCNALKPRCQHGEQEQRMTDEPGCRPVYRCKCDQDLCTERRITCDSPKVLVEVPTSCCPVIKCVCPKCSNQMLPCFAEDTFLIYSLKKYHFCQNKLFKIVQCEEPEPSDCSLGYKTVCEKISCCVECRCIPDAVCLVNETMLQKPGDSFDIDACTSCNCTETIGTDGFHVSDCSVTICDDCAEVIQGFKVTEVRGSCCGLCKPERCTLTLPYHGENKTQILEVNEIYRHRCSQYKCISDSSGYAVIVATEVFCPLVNVTRCIDNGGVVVYDDDGCCAECYQSQRTCHATKSQPKSLSIGGCETDRPVELAYCQGECASGSHYHEITGSFIRHCTCCSATEYYNMSIPATCDNGTQTQLNFKMITSCTCHEN</sequence>
<feature type="disulfide bond" evidence="4">
    <location>
        <begin position="605"/>
        <end position="657"/>
    </location>
</feature>
<feature type="domain" description="VWFC" evidence="6">
    <location>
        <begin position="212"/>
        <end position="286"/>
    </location>
</feature>
<evidence type="ECO:0000259" key="5">
    <source>
        <dbReference type="PROSITE" id="PS01225"/>
    </source>
</evidence>
<dbReference type="GO" id="GO:0005201">
    <property type="term" value="F:extracellular matrix structural constituent"/>
    <property type="evidence" value="ECO:0000318"/>
    <property type="project" value="GO_Central"/>
</dbReference>
<dbReference type="OMA" id="ISSEDTC"/>
<evidence type="ECO:0000259" key="6">
    <source>
        <dbReference type="PROSITE" id="PS50184"/>
    </source>
</evidence>
<reference evidence="8" key="3">
    <citation type="submission" date="2025-08" db="UniProtKB">
        <authorList>
            <consortium name="Ensembl"/>
        </authorList>
    </citation>
    <scope>IDENTIFICATION</scope>
</reference>
<dbReference type="Proteomes" id="UP000008144">
    <property type="component" value="Chromosome 4"/>
</dbReference>
<dbReference type="PROSITE" id="PS50184">
    <property type="entry name" value="VWFC_2"/>
    <property type="match status" value="2"/>
</dbReference>
<protein>
    <recommendedName>
        <fullName evidence="10">CTCK domain-containing protein</fullName>
    </recommendedName>
</protein>
<dbReference type="InParanoid" id="F6RAC0"/>
<dbReference type="SMART" id="SM00832">
    <property type="entry name" value="C8"/>
    <property type="match status" value="1"/>
</dbReference>
<keyword evidence="1" id="KW-0677">Repeat</keyword>
<evidence type="ECO:0000313" key="9">
    <source>
        <dbReference type="Proteomes" id="UP000008144"/>
    </source>
</evidence>
<evidence type="ECO:0000256" key="2">
    <source>
        <dbReference type="ARBA" id="ARBA00023157"/>
    </source>
</evidence>
<accession>F6RAC0</accession>
<dbReference type="InterPro" id="IPR001846">
    <property type="entry name" value="VWF_type-D"/>
</dbReference>
<dbReference type="STRING" id="7719.ENSCINP00000020033"/>
<dbReference type="Ensembl" id="ENSCINT00000020033.2">
    <property type="protein sequence ID" value="ENSCINP00000020033.2"/>
    <property type="gene ID" value="ENSCING00000009913.2"/>
</dbReference>